<feature type="region of interest" description="Disordered" evidence="1">
    <location>
        <begin position="1"/>
        <end position="64"/>
    </location>
</feature>
<dbReference type="EMBL" id="DS268111">
    <property type="protein sequence ID" value="KMM68879.1"/>
    <property type="molecule type" value="Genomic_DNA"/>
</dbReference>
<feature type="compositionally biased region" description="Basic and acidic residues" evidence="1">
    <location>
        <begin position="51"/>
        <end position="64"/>
    </location>
</feature>
<name>A0A0J6FJ61_COCPO</name>
<gene>
    <name evidence="2" type="ORF">CPAG_05203</name>
</gene>
<proteinExistence type="predicted"/>
<evidence type="ECO:0000313" key="2">
    <source>
        <dbReference type="EMBL" id="KMM68879.1"/>
    </source>
</evidence>
<reference evidence="2 3" key="1">
    <citation type="submission" date="2007-06" db="EMBL/GenBank/DDBJ databases">
        <title>The Genome Sequence of Coccidioides posadasii RMSCC_3488.</title>
        <authorList>
            <consortium name="Coccidioides Genome Resources Consortium"/>
            <consortium name="The Broad Institute Genome Sequencing Platform"/>
            <person name="Henn M.R."/>
            <person name="Sykes S."/>
            <person name="Young S."/>
            <person name="Jaffe D."/>
            <person name="Berlin A."/>
            <person name="Alvarez P."/>
            <person name="Butler J."/>
            <person name="Gnerre S."/>
            <person name="Grabherr M."/>
            <person name="Mauceli E."/>
            <person name="Brockman W."/>
            <person name="Kodira C."/>
            <person name="Alvarado L."/>
            <person name="Zeng Q."/>
            <person name="Crawford M."/>
            <person name="Antoine C."/>
            <person name="Devon K."/>
            <person name="Galgiani J."/>
            <person name="Orsborn K."/>
            <person name="Lewis M.L."/>
            <person name="Nusbaum C."/>
            <person name="Galagan J."/>
            <person name="Birren B."/>
        </authorList>
    </citation>
    <scope>NUCLEOTIDE SEQUENCE [LARGE SCALE GENOMIC DNA]</scope>
    <source>
        <strain evidence="2 3">RMSCC 3488</strain>
    </source>
</reference>
<evidence type="ECO:0000256" key="1">
    <source>
        <dbReference type="SAM" id="MobiDB-lite"/>
    </source>
</evidence>
<dbReference type="Proteomes" id="UP000054567">
    <property type="component" value="Unassembled WGS sequence"/>
</dbReference>
<dbReference type="AlphaFoldDB" id="A0A0J6FJ61"/>
<evidence type="ECO:0000313" key="3">
    <source>
        <dbReference type="Proteomes" id="UP000054567"/>
    </source>
</evidence>
<dbReference type="VEuPathDB" id="FungiDB:CPAG_05203"/>
<accession>A0A0J6FJ61</accession>
<sequence>MGTGTGSERERTPSLQPPRIINGGNRGKGWDRAGIVTTGRPSSPGDMGRLTVEHPEMRHPDTLG</sequence>
<reference evidence="3" key="3">
    <citation type="journal article" date="2010" name="Genome Res.">
        <title>Population genomic sequencing of Coccidioides fungi reveals recent hybridization and transposon control.</title>
        <authorList>
            <person name="Neafsey D.E."/>
            <person name="Barker B.M."/>
            <person name="Sharpton T.J."/>
            <person name="Stajich J.E."/>
            <person name="Park D.J."/>
            <person name="Whiston E."/>
            <person name="Hung C.-Y."/>
            <person name="McMahan C."/>
            <person name="White J."/>
            <person name="Sykes S."/>
            <person name="Heiman D."/>
            <person name="Young S."/>
            <person name="Zeng Q."/>
            <person name="Abouelleil A."/>
            <person name="Aftuck L."/>
            <person name="Bessette D."/>
            <person name="Brown A."/>
            <person name="FitzGerald M."/>
            <person name="Lui A."/>
            <person name="Macdonald J.P."/>
            <person name="Priest M."/>
            <person name="Orbach M.J."/>
            <person name="Galgiani J.N."/>
            <person name="Kirkland T.N."/>
            <person name="Cole G.T."/>
            <person name="Birren B.W."/>
            <person name="Henn M.R."/>
            <person name="Taylor J.W."/>
            <person name="Rounsley S.D."/>
        </authorList>
    </citation>
    <scope>NUCLEOTIDE SEQUENCE [LARGE SCALE GENOMIC DNA]</scope>
    <source>
        <strain evidence="3">RMSCC 3488</strain>
    </source>
</reference>
<protein>
    <submittedName>
        <fullName evidence="2">Uncharacterized protein</fullName>
    </submittedName>
</protein>
<organism evidence="2 3">
    <name type="scientific">Coccidioides posadasii RMSCC 3488</name>
    <dbReference type="NCBI Taxonomy" id="454284"/>
    <lineage>
        <taxon>Eukaryota</taxon>
        <taxon>Fungi</taxon>
        <taxon>Dikarya</taxon>
        <taxon>Ascomycota</taxon>
        <taxon>Pezizomycotina</taxon>
        <taxon>Eurotiomycetes</taxon>
        <taxon>Eurotiomycetidae</taxon>
        <taxon>Onygenales</taxon>
        <taxon>Onygenaceae</taxon>
        <taxon>Coccidioides</taxon>
    </lineage>
</organism>
<reference evidence="3" key="2">
    <citation type="journal article" date="2009" name="Genome Res.">
        <title>Comparative genomic analyses of the human fungal pathogens Coccidioides and their relatives.</title>
        <authorList>
            <person name="Sharpton T.J."/>
            <person name="Stajich J.E."/>
            <person name="Rounsley S.D."/>
            <person name="Gardner M.J."/>
            <person name="Wortman J.R."/>
            <person name="Jordar V.S."/>
            <person name="Maiti R."/>
            <person name="Kodira C.D."/>
            <person name="Neafsey D.E."/>
            <person name="Zeng Q."/>
            <person name="Hung C.-Y."/>
            <person name="McMahan C."/>
            <person name="Muszewska A."/>
            <person name="Grynberg M."/>
            <person name="Mandel M.A."/>
            <person name="Kellner E.M."/>
            <person name="Barker B.M."/>
            <person name="Galgiani J.N."/>
            <person name="Orbach M.J."/>
            <person name="Kirkland T.N."/>
            <person name="Cole G.T."/>
            <person name="Henn M.R."/>
            <person name="Birren B.W."/>
            <person name="Taylor J.W."/>
        </authorList>
    </citation>
    <scope>NUCLEOTIDE SEQUENCE [LARGE SCALE GENOMIC DNA]</scope>
    <source>
        <strain evidence="3">RMSCC 3488</strain>
    </source>
</reference>